<evidence type="ECO:0000256" key="1">
    <source>
        <dbReference type="ARBA" id="ARBA00005695"/>
    </source>
</evidence>
<sequence>MLFILQSLQKLIYSVRSYLWNIPDLLFVGNSSPAIRLAELYKDSRPFSHFFTIIFVTVGVVSLISQNVNAFFKINTNTFVEGVIVGIDNNGQLRQLNRVSPLIVSEIQLEKDLGDLVYESLIRIDQSGNIQNVLIENYETLDNGSRYRFHLLTGVKWHDGETLTSKDVSATFKLLQQLEDSAETSTIHSRAAVNLKMNVIDDKTFDVSFQEDTVIPSFFEAMSFKILPEHMLSDVNPQNINTSDPILNRNPVGTGPFRLQRVETQSITLRRNLAYREEITIEILKFDLFPNEISAVNAIKSGQIHGLAGLSIDNLRDLSDNYATEVLTSDVIYNQYWAMYFNLDNELFAEKKLRQAISSAINKERIVETLLGYAEASDSSIPKSSFAYADVNRYTYDPVKTAELLEEIGWVLPPGRLYREKDGKQLEFELLYVDNDDREKIATVIKQDLAEVGINVKVVPESLAKVRDEYIIPKQFGSLLFGVQTFLDPDRYELFHSSQISHPGLNISSYRSSREVLAVVPDPEKQGRVVTKKIPEIDDILDDARKITNKETRKAKYTLFQEIIAEDVPVIFLYHPKETYIINKRVKNVDISKINNLEERFDTIETWRISIN</sequence>
<evidence type="ECO:0000256" key="3">
    <source>
        <dbReference type="ARBA" id="ARBA00022729"/>
    </source>
</evidence>
<reference evidence="5" key="1">
    <citation type="submission" date="2020-04" db="EMBL/GenBank/DDBJ databases">
        <authorList>
            <person name="Zhang T."/>
        </authorList>
    </citation>
    <scope>NUCLEOTIDE SEQUENCE</scope>
    <source>
        <strain evidence="5">HKST-UBA15</strain>
    </source>
</reference>
<dbReference type="InterPro" id="IPR039424">
    <property type="entry name" value="SBP_5"/>
</dbReference>
<dbReference type="GO" id="GO:1904680">
    <property type="term" value="F:peptide transmembrane transporter activity"/>
    <property type="evidence" value="ECO:0007669"/>
    <property type="project" value="TreeGrafter"/>
</dbReference>
<keyword evidence="2" id="KW-0813">Transport</keyword>
<gene>
    <name evidence="5" type="ORF">KC675_00255</name>
</gene>
<accession>A0A955KZZ7</accession>
<reference evidence="5" key="2">
    <citation type="journal article" date="2021" name="Microbiome">
        <title>Successional dynamics and alternative stable states in a saline activated sludge microbial community over 9 years.</title>
        <authorList>
            <person name="Wang Y."/>
            <person name="Ye J."/>
            <person name="Ju F."/>
            <person name="Liu L."/>
            <person name="Boyd J.A."/>
            <person name="Deng Y."/>
            <person name="Parks D.H."/>
            <person name="Jiang X."/>
            <person name="Yin X."/>
            <person name="Woodcroft B.J."/>
            <person name="Tyson G.W."/>
            <person name="Hugenholtz P."/>
            <person name="Polz M.F."/>
            <person name="Zhang T."/>
        </authorList>
    </citation>
    <scope>NUCLEOTIDE SEQUENCE</scope>
    <source>
        <strain evidence="5">HKST-UBA15</strain>
    </source>
</reference>
<comment type="similarity">
    <text evidence="1">Belongs to the bacterial solute-binding protein 5 family.</text>
</comment>
<dbReference type="PANTHER" id="PTHR30290">
    <property type="entry name" value="PERIPLASMIC BINDING COMPONENT OF ABC TRANSPORTER"/>
    <property type="match status" value="1"/>
</dbReference>
<comment type="caution">
    <text evidence="5">The sequence shown here is derived from an EMBL/GenBank/DDBJ whole genome shotgun (WGS) entry which is preliminary data.</text>
</comment>
<dbReference type="Gene3D" id="3.90.76.10">
    <property type="entry name" value="Dipeptide-binding Protein, Domain 1"/>
    <property type="match status" value="1"/>
</dbReference>
<dbReference type="Pfam" id="PF00496">
    <property type="entry name" value="SBP_bac_5"/>
    <property type="match status" value="1"/>
</dbReference>
<organism evidence="5 6">
    <name type="scientific">Candidatus Dojkabacteria bacterium</name>
    <dbReference type="NCBI Taxonomy" id="2099670"/>
    <lineage>
        <taxon>Bacteria</taxon>
        <taxon>Candidatus Dojkabacteria</taxon>
    </lineage>
</organism>
<dbReference type="AlphaFoldDB" id="A0A955KZZ7"/>
<dbReference type="EMBL" id="JAGQLL010000003">
    <property type="protein sequence ID" value="MCA9379594.1"/>
    <property type="molecule type" value="Genomic_DNA"/>
</dbReference>
<name>A0A955KZZ7_9BACT</name>
<dbReference type="SUPFAM" id="SSF53850">
    <property type="entry name" value="Periplasmic binding protein-like II"/>
    <property type="match status" value="1"/>
</dbReference>
<protein>
    <recommendedName>
        <fullName evidence="4">Solute-binding protein family 5 domain-containing protein</fullName>
    </recommendedName>
</protein>
<evidence type="ECO:0000313" key="6">
    <source>
        <dbReference type="Proteomes" id="UP000745577"/>
    </source>
</evidence>
<dbReference type="Gene3D" id="3.40.190.10">
    <property type="entry name" value="Periplasmic binding protein-like II"/>
    <property type="match status" value="1"/>
</dbReference>
<dbReference type="Gene3D" id="3.10.105.10">
    <property type="entry name" value="Dipeptide-binding Protein, Domain 3"/>
    <property type="match status" value="1"/>
</dbReference>
<evidence type="ECO:0000313" key="5">
    <source>
        <dbReference type="EMBL" id="MCA9379594.1"/>
    </source>
</evidence>
<dbReference type="GO" id="GO:0015833">
    <property type="term" value="P:peptide transport"/>
    <property type="evidence" value="ECO:0007669"/>
    <property type="project" value="TreeGrafter"/>
</dbReference>
<proteinExistence type="inferred from homology"/>
<keyword evidence="3" id="KW-0732">Signal</keyword>
<dbReference type="PANTHER" id="PTHR30290:SF9">
    <property type="entry name" value="OLIGOPEPTIDE-BINDING PROTEIN APPA"/>
    <property type="match status" value="1"/>
</dbReference>
<evidence type="ECO:0000256" key="2">
    <source>
        <dbReference type="ARBA" id="ARBA00022448"/>
    </source>
</evidence>
<dbReference type="InterPro" id="IPR000914">
    <property type="entry name" value="SBP_5_dom"/>
</dbReference>
<feature type="domain" description="Solute-binding protein family 5" evidence="4">
    <location>
        <begin position="130"/>
        <end position="486"/>
    </location>
</feature>
<dbReference type="Proteomes" id="UP000745577">
    <property type="component" value="Unassembled WGS sequence"/>
</dbReference>
<evidence type="ECO:0000259" key="4">
    <source>
        <dbReference type="Pfam" id="PF00496"/>
    </source>
</evidence>